<name>A0A7C9PKV6_9BURK</name>
<accession>A0A7C9PKV6</accession>
<proteinExistence type="predicted"/>
<comment type="caution">
    <text evidence="1">The sequence shown here is derived from an EMBL/GenBank/DDBJ whole genome shotgun (WGS) entry which is preliminary data.</text>
</comment>
<gene>
    <name evidence="1" type="ORF">G3A44_22930</name>
</gene>
<dbReference type="AlphaFoldDB" id="A0A7C9PKV6"/>
<keyword evidence="2" id="KW-1185">Reference proteome</keyword>
<reference evidence="1 2" key="1">
    <citation type="submission" date="2020-02" db="EMBL/GenBank/DDBJ databases">
        <title>Ideonella bacterium strain TBM-1.</title>
        <authorList>
            <person name="Chen W.-M."/>
        </authorList>
    </citation>
    <scope>NUCLEOTIDE SEQUENCE [LARGE SCALE GENOMIC DNA]</scope>
    <source>
        <strain evidence="1 2">TBM-1</strain>
    </source>
</reference>
<dbReference type="RefSeq" id="WP_203561544.1">
    <property type="nucleotide sequence ID" value="NZ_JAAGOH010000066.1"/>
</dbReference>
<feature type="non-terminal residue" evidence="1">
    <location>
        <position position="68"/>
    </location>
</feature>
<evidence type="ECO:0000313" key="2">
    <source>
        <dbReference type="Proteomes" id="UP000484255"/>
    </source>
</evidence>
<organism evidence="1 2">
    <name type="scientific">Ideonella livida</name>
    <dbReference type="NCBI Taxonomy" id="2707176"/>
    <lineage>
        <taxon>Bacteria</taxon>
        <taxon>Pseudomonadati</taxon>
        <taxon>Pseudomonadota</taxon>
        <taxon>Betaproteobacteria</taxon>
        <taxon>Burkholderiales</taxon>
        <taxon>Sphaerotilaceae</taxon>
        <taxon>Ideonella</taxon>
    </lineage>
</organism>
<sequence length="68" mass="7234">MTDPAPSPPPAPPPGASPWQQVRHWFDVAQGWPAAERSAQVQRWLPEGTLRQEVLALLAADAAATAAP</sequence>
<dbReference type="Proteomes" id="UP000484255">
    <property type="component" value="Unassembled WGS sequence"/>
</dbReference>
<dbReference type="EMBL" id="JAAGOH010000066">
    <property type="protein sequence ID" value="NDY94051.1"/>
    <property type="molecule type" value="Genomic_DNA"/>
</dbReference>
<evidence type="ECO:0000313" key="1">
    <source>
        <dbReference type="EMBL" id="NDY94051.1"/>
    </source>
</evidence>
<protein>
    <submittedName>
        <fullName evidence="1">Uncharacterized protein</fullName>
    </submittedName>
</protein>